<dbReference type="PROSITE" id="PS00382">
    <property type="entry name" value="CLP_PROTEASE_HIS"/>
    <property type="match status" value="1"/>
</dbReference>
<dbReference type="PANTHER" id="PTHR10381:SF11">
    <property type="entry name" value="ATP-DEPENDENT CLP PROTEASE PROTEOLYTIC SUBUNIT, MITOCHONDRIAL"/>
    <property type="match status" value="1"/>
</dbReference>
<dbReference type="InterPro" id="IPR001907">
    <property type="entry name" value="ClpP"/>
</dbReference>
<evidence type="ECO:0000256" key="3">
    <source>
        <dbReference type="ARBA" id="ARBA00022801"/>
    </source>
</evidence>
<keyword evidence="9" id="KW-1185">Reference proteome</keyword>
<dbReference type="GO" id="GO:0006515">
    <property type="term" value="P:protein quality control for misfolded or incompletely synthesized proteins"/>
    <property type="evidence" value="ECO:0007669"/>
    <property type="project" value="TreeGrafter"/>
</dbReference>
<dbReference type="GO" id="GO:0004176">
    <property type="term" value="F:ATP-dependent peptidase activity"/>
    <property type="evidence" value="ECO:0007669"/>
    <property type="project" value="InterPro"/>
</dbReference>
<feature type="active site" evidence="6">
    <location>
        <position position="126"/>
    </location>
</feature>
<evidence type="ECO:0000256" key="6">
    <source>
        <dbReference type="PROSITE-ProRule" id="PRU10086"/>
    </source>
</evidence>
<keyword evidence="2 8" id="KW-0645">Protease</keyword>
<dbReference type="Gene3D" id="3.90.226.10">
    <property type="entry name" value="2-enoyl-CoA Hydratase, Chain A, domain 1"/>
    <property type="match status" value="1"/>
</dbReference>
<dbReference type="InterPro" id="IPR033135">
    <property type="entry name" value="ClpP_His_AS"/>
</dbReference>
<comment type="similarity">
    <text evidence="1 7">Belongs to the peptidase S14 family.</text>
</comment>
<dbReference type="Proteomes" id="UP000183028">
    <property type="component" value="Unassembled WGS sequence"/>
</dbReference>
<evidence type="ECO:0000256" key="4">
    <source>
        <dbReference type="ARBA" id="ARBA00022825"/>
    </source>
</evidence>
<dbReference type="Pfam" id="PF00574">
    <property type="entry name" value="CLP_protease"/>
    <property type="match status" value="1"/>
</dbReference>
<evidence type="ECO:0000313" key="8">
    <source>
        <dbReference type="EMBL" id="SEI42622.1"/>
    </source>
</evidence>
<evidence type="ECO:0000256" key="7">
    <source>
        <dbReference type="RuleBase" id="RU003567"/>
    </source>
</evidence>
<proteinExistence type="inferred from homology"/>
<dbReference type="PANTHER" id="PTHR10381">
    <property type="entry name" value="ATP-DEPENDENT CLP PROTEASE PROTEOLYTIC SUBUNIT"/>
    <property type="match status" value="1"/>
</dbReference>
<keyword evidence="4" id="KW-0720">Serine protease</keyword>
<sequence>MNSQTNQVFVSQSVNGPFAIDAKAYLTSKMRKVTLSDEITSESIESLITICELLIQESESSPITLYFNTPGGSVNAAYHLIDFIERAPVKFFGVVSEICASAGSLVFASLPEGHRFIMPHGKVMIHQPSITPYSMINSTSIKSLSEMIGDSERMIYQDLAEWTKHTVTEIERDCEKETWLKGQEAIDYGIADHLFSYRALNEAISFEEDIMF</sequence>
<dbReference type="CDD" id="cd07017">
    <property type="entry name" value="S14_ClpP_2"/>
    <property type="match status" value="1"/>
</dbReference>
<dbReference type="eggNOG" id="COG0740">
    <property type="taxonomic scope" value="Bacteria"/>
</dbReference>
<dbReference type="AlphaFoldDB" id="A0A1H6QUH3"/>
<dbReference type="EMBL" id="FNYK01000003">
    <property type="protein sequence ID" value="SEI42622.1"/>
    <property type="molecule type" value="Genomic_DNA"/>
</dbReference>
<dbReference type="OrthoDB" id="9802800at2"/>
<dbReference type="GO" id="GO:0051117">
    <property type="term" value="F:ATPase binding"/>
    <property type="evidence" value="ECO:0007669"/>
    <property type="project" value="TreeGrafter"/>
</dbReference>
<dbReference type="GO" id="GO:0004252">
    <property type="term" value="F:serine-type endopeptidase activity"/>
    <property type="evidence" value="ECO:0007669"/>
    <property type="project" value="UniProtKB-EC"/>
</dbReference>
<dbReference type="PRINTS" id="PR00127">
    <property type="entry name" value="CLPPROTEASEP"/>
</dbReference>
<reference evidence="9" key="1">
    <citation type="submission" date="2016-10" db="EMBL/GenBank/DDBJ databases">
        <authorList>
            <person name="Varghese N."/>
        </authorList>
    </citation>
    <scope>NUCLEOTIDE SEQUENCE [LARGE SCALE GENOMIC DNA]</scope>
    <source>
        <strain evidence="9">DSM 20406</strain>
    </source>
</reference>
<evidence type="ECO:0000256" key="2">
    <source>
        <dbReference type="ARBA" id="ARBA00022670"/>
    </source>
</evidence>
<organism evidence="8 9">
    <name type="scientific">Sharpea azabuensis</name>
    <dbReference type="NCBI Taxonomy" id="322505"/>
    <lineage>
        <taxon>Bacteria</taxon>
        <taxon>Bacillati</taxon>
        <taxon>Bacillota</taxon>
        <taxon>Erysipelotrichia</taxon>
        <taxon>Erysipelotrichales</taxon>
        <taxon>Coprobacillaceae</taxon>
        <taxon>Sharpea</taxon>
    </lineage>
</organism>
<dbReference type="GO" id="GO:0009368">
    <property type="term" value="C:endopeptidase Clp complex"/>
    <property type="evidence" value="ECO:0007669"/>
    <property type="project" value="TreeGrafter"/>
</dbReference>
<dbReference type="InterPro" id="IPR023562">
    <property type="entry name" value="ClpP/TepA"/>
</dbReference>
<dbReference type="SUPFAM" id="SSF52096">
    <property type="entry name" value="ClpP/crotonase"/>
    <property type="match status" value="1"/>
</dbReference>
<keyword evidence="3" id="KW-0378">Hydrolase</keyword>
<comment type="catalytic activity">
    <reaction evidence="5 6">
        <text>Hydrolysis of proteins to small peptides in the presence of ATP and magnesium. alpha-casein is the usual test substrate. In the absence of ATP, only oligopeptides shorter than five residues are hydrolyzed (such as succinyl-Leu-Tyr-|-NHMec, and Leu-Tyr-Leu-|-Tyr-Trp, in which cleavage of the -Tyr-|-Leu- and -Tyr-|-Trp bonds also occurs).</text>
        <dbReference type="EC" id="3.4.21.92"/>
    </reaction>
</comment>
<protein>
    <recommendedName>
        <fullName evidence="7">ATP-dependent Clp protease proteolytic subunit</fullName>
    </recommendedName>
</protein>
<dbReference type="RefSeq" id="WP_074731201.1">
    <property type="nucleotide sequence ID" value="NZ_FNYK01000003.1"/>
</dbReference>
<evidence type="ECO:0000256" key="1">
    <source>
        <dbReference type="ARBA" id="ARBA00007039"/>
    </source>
</evidence>
<evidence type="ECO:0000256" key="5">
    <source>
        <dbReference type="ARBA" id="ARBA00034021"/>
    </source>
</evidence>
<dbReference type="InterPro" id="IPR029045">
    <property type="entry name" value="ClpP/crotonase-like_dom_sf"/>
</dbReference>
<evidence type="ECO:0000313" key="9">
    <source>
        <dbReference type="Proteomes" id="UP000183028"/>
    </source>
</evidence>
<gene>
    <name evidence="8" type="ORF">SAMN04487834_100382</name>
</gene>
<accession>A0A1H6QUH3</accession>
<name>A0A1H6QUH3_9FIRM</name>